<dbReference type="PANTHER" id="PTHR43032">
    <property type="entry name" value="PROTEIN-METHIONINE-SULFOXIDE REDUCTASE"/>
    <property type="match status" value="1"/>
</dbReference>
<keyword evidence="1" id="KW-1133">Transmembrane helix</keyword>
<reference evidence="3" key="1">
    <citation type="journal article" date="2015" name="Nature">
        <title>Complex archaea that bridge the gap between prokaryotes and eukaryotes.</title>
        <authorList>
            <person name="Spang A."/>
            <person name="Saw J.H."/>
            <person name="Jorgensen S.L."/>
            <person name="Zaremba-Niedzwiedzka K."/>
            <person name="Martijn J."/>
            <person name="Lind A.E."/>
            <person name="van Eijk R."/>
            <person name="Schleper C."/>
            <person name="Guy L."/>
            <person name="Ettema T.J."/>
        </authorList>
    </citation>
    <scope>NUCLEOTIDE SEQUENCE</scope>
</reference>
<gene>
    <name evidence="3" type="ORF">LCGC14_2489190</name>
</gene>
<dbReference type="InterPro" id="IPR000572">
    <property type="entry name" value="OxRdtase_Mopterin-bd_dom"/>
</dbReference>
<dbReference type="Gene3D" id="3.90.420.10">
    <property type="entry name" value="Oxidoreductase, molybdopterin-binding domain"/>
    <property type="match status" value="1"/>
</dbReference>
<evidence type="ECO:0000256" key="1">
    <source>
        <dbReference type="SAM" id="Phobius"/>
    </source>
</evidence>
<accession>A0A0F9B5Z1</accession>
<name>A0A0F9B5Z1_9ZZZZ</name>
<evidence type="ECO:0000259" key="2">
    <source>
        <dbReference type="Pfam" id="PF00174"/>
    </source>
</evidence>
<dbReference type="Pfam" id="PF00174">
    <property type="entry name" value="Oxidored_molyb"/>
    <property type="match status" value="1"/>
</dbReference>
<protein>
    <recommendedName>
        <fullName evidence="2">Oxidoreductase molybdopterin-binding domain-containing protein</fullName>
    </recommendedName>
</protein>
<proteinExistence type="predicted"/>
<comment type="caution">
    <text evidence="3">The sequence shown here is derived from an EMBL/GenBank/DDBJ whole genome shotgun (WGS) entry which is preliminary data.</text>
</comment>
<organism evidence="3">
    <name type="scientific">marine sediment metagenome</name>
    <dbReference type="NCBI Taxonomy" id="412755"/>
    <lineage>
        <taxon>unclassified sequences</taxon>
        <taxon>metagenomes</taxon>
        <taxon>ecological metagenomes</taxon>
    </lineage>
</organism>
<feature type="transmembrane region" description="Helical" evidence="1">
    <location>
        <begin position="30"/>
        <end position="54"/>
    </location>
</feature>
<dbReference type="CDD" id="cd00321">
    <property type="entry name" value="SO_family_Moco"/>
    <property type="match status" value="1"/>
</dbReference>
<evidence type="ECO:0000313" key="3">
    <source>
        <dbReference type="EMBL" id="KKL17075.1"/>
    </source>
</evidence>
<dbReference type="AlphaFoldDB" id="A0A0F9B5Z1"/>
<keyword evidence="1" id="KW-0812">Transmembrane</keyword>
<dbReference type="InterPro" id="IPR036374">
    <property type="entry name" value="OxRdtase_Mopterin-bd_sf"/>
</dbReference>
<sequence>MTQRSAINRWIVRFHAGDSRLKRATLRLSYYAFIILPYPLRRVAAAAFIIVTLAMKRFTGVEKRNELTPLGEVGTLSFWGVPTVDVHSFTLTIDGAVGRPLVLRYDQLLELPAVERAVRMDCVGGFRNNTVMKGVPVARLFDLAQVRGAACRAVFHCDDGHRETIPLVELLQQEAFLAYAASGEDMDELGCPLRLAVPGKYGHKWAKWVRRVQLIADER</sequence>
<dbReference type="EMBL" id="LAZR01039410">
    <property type="protein sequence ID" value="KKL17075.1"/>
    <property type="molecule type" value="Genomic_DNA"/>
</dbReference>
<dbReference type="SUPFAM" id="SSF56524">
    <property type="entry name" value="Oxidoreductase molybdopterin-binding domain"/>
    <property type="match status" value="1"/>
</dbReference>
<feature type="domain" description="Oxidoreductase molybdopterin-binding" evidence="2">
    <location>
        <begin position="80"/>
        <end position="218"/>
    </location>
</feature>
<keyword evidence="1" id="KW-0472">Membrane</keyword>